<feature type="region of interest" description="Disordered" evidence="1">
    <location>
        <begin position="124"/>
        <end position="185"/>
    </location>
</feature>
<proteinExistence type="predicted"/>
<feature type="region of interest" description="Disordered" evidence="1">
    <location>
        <begin position="930"/>
        <end position="1026"/>
    </location>
</feature>
<dbReference type="Gene3D" id="2.60.40.150">
    <property type="entry name" value="C2 domain"/>
    <property type="match status" value="1"/>
</dbReference>
<feature type="compositionally biased region" description="Polar residues" evidence="1">
    <location>
        <begin position="952"/>
        <end position="973"/>
    </location>
</feature>
<dbReference type="InterPro" id="IPR035892">
    <property type="entry name" value="C2_domain_sf"/>
</dbReference>
<feature type="compositionally biased region" description="Basic and acidic residues" evidence="1">
    <location>
        <begin position="336"/>
        <end position="354"/>
    </location>
</feature>
<protein>
    <recommendedName>
        <fullName evidence="4">C2 domain-containing protein</fullName>
    </recommendedName>
</protein>
<dbReference type="Proteomes" id="UP000179807">
    <property type="component" value="Unassembled WGS sequence"/>
</dbReference>
<sequence length="1326" mass="149882">MRNSKYHQFSKEFTQIINQKGIFNHCLARYLNLITELIDEKTESSEPTCIIDLKSRAHNIALELVIQYLASHQLENTISTANHESRSVISKKHDNSWAFEELDIPFNDSPLKEVMKFAHIYNPLNRPQTNKDSQNIKVNKKINDGQPKQKEKSDEINSNHESSSINRPSLLNSCSPSNSPGKPNRVQQIIKNINENVNNIEHPQEPNTLISYPLNPISFPTLEDPNARLMNNRPRKQNDKKNNNQDTFHINLLKNRVKSEGAFLNKELDDARSDNDEDSLSQNTITKRLKNRRKSNQTNEMESESSRKSQSSVTRHHQNILKQFDIDDDYDDDSSSDEKNKERGINNNNKEKNKTPKISNIKQPNRKGNINNRENVKNDSNSMNVKQKNDSKKRRSKSASHGKQRTSLPTNSLTKSPVDENVNSNNKTIKANKGRRRSGSVSKASNENKNDFPSQIQKISKVKRSGSVKSNSASVKKSQTNNLINNQQINKITPNSRKNRRSRSVSSEKSIDSENTHQNKNKNNSNQSRKSRNDPINASERRSRSVKSARSNRNKKLIDDNNPSHVNNKKTSSPSITSDIEQDTQPKKTSKRNLYMPLNHPLDSSEDDEGVCHEKYKFFHPRSLGMHEAPIQNKPMYQKRFVGEIANHNLTILNKPIQNTKNINVKSASQKNSPQQEPKVSSRSNSRKNSPQQEPKVSSRSNSRKNSPQCYSSSKNSPLKSSSPKLNSSASNSPSNINKSPPSSRNASPSNSSLSRALVKLSPSHRLDSPPHMQVRRNNNATKFCSPRKSPELQNTISVGLQSPPHSISLPSSSITQSRTPNGDINIQLKIHLHQNNEISTDTNYRYNDNYNNSTNNSMNKNRTLNITPKVIEINEKEQSKPTLLFISQPLEDTLPNVIPLLSPLSSSANDSSESGSFDSNSKKENIIFDSKLSQSSASDEGGGSGSESGETTPYENLGVQANPSQGKNSKNSLIPEYIIVDSSSTEKSSNIRSPNRNPQRKHHAESKNHPLQNENSDIKRKRNSSVGKLLKIDNIIHTSSKGDMKRNLDRMNKTLKKRTADIENESSSSAFNHISEFEFVPPTKFISSKNRKSRHDNNNHLMESDCNNIPQSSSEVVYMSEAVQYNSIGQKQPIQNFDSSSEYTGATTSKTYSTDIYDSELIQIPLHSRNNDSDLYSSKPFIKRYNDSQTQTMVEVETQTDENDFDSLLSQIKKIIFEVLVVEADIKNDYISSYSCRLALNDQMGATRTIKSNHPFWKHKFRLSSKDRINDILKVSIVSMKKEIASVWLPVKEIPLINGFDTWLQLTPAEKGSVHFVFSAKEDIS</sequence>
<feature type="compositionally biased region" description="Polar residues" evidence="1">
    <location>
        <begin position="405"/>
        <end position="429"/>
    </location>
</feature>
<evidence type="ECO:0008006" key="4">
    <source>
        <dbReference type="Google" id="ProtNLM"/>
    </source>
</evidence>
<dbReference type="VEuPathDB" id="TrichDB:TRFO_08165"/>
<dbReference type="EMBL" id="MLAK01000982">
    <property type="protein sequence ID" value="OHS99868.1"/>
    <property type="molecule type" value="Genomic_DNA"/>
</dbReference>
<feature type="compositionally biased region" description="Polar residues" evidence="1">
    <location>
        <begin position="358"/>
        <end position="386"/>
    </location>
</feature>
<gene>
    <name evidence="2" type="ORF">TRFO_08165</name>
</gene>
<feature type="compositionally biased region" description="Low complexity" evidence="1">
    <location>
        <begin position="159"/>
        <end position="185"/>
    </location>
</feature>
<name>A0A1J4JRJ0_9EUKA</name>
<feature type="compositionally biased region" description="Low complexity" evidence="1">
    <location>
        <begin position="678"/>
        <end position="758"/>
    </location>
</feature>
<feature type="compositionally biased region" description="Acidic residues" evidence="1">
    <location>
        <begin position="326"/>
        <end position="335"/>
    </location>
</feature>
<feature type="region of interest" description="Disordered" evidence="1">
    <location>
        <begin position="268"/>
        <end position="608"/>
    </location>
</feature>
<keyword evidence="3" id="KW-1185">Reference proteome</keyword>
<evidence type="ECO:0000313" key="2">
    <source>
        <dbReference type="EMBL" id="OHS99868.1"/>
    </source>
</evidence>
<feature type="compositionally biased region" description="Polar residues" evidence="1">
    <location>
        <begin position="667"/>
        <end position="676"/>
    </location>
</feature>
<comment type="caution">
    <text evidence="2">The sequence shown here is derived from an EMBL/GenBank/DDBJ whole genome shotgun (WGS) entry which is preliminary data.</text>
</comment>
<reference evidence="2" key="1">
    <citation type="submission" date="2016-10" db="EMBL/GenBank/DDBJ databases">
        <authorList>
            <person name="Benchimol M."/>
            <person name="Almeida L.G."/>
            <person name="Vasconcelos A.T."/>
            <person name="Perreira-Neves A."/>
            <person name="Rosa I.A."/>
            <person name="Tasca T."/>
            <person name="Bogo M.R."/>
            <person name="de Souza W."/>
        </authorList>
    </citation>
    <scope>NUCLEOTIDE SEQUENCE [LARGE SCALE GENOMIC DNA]</scope>
    <source>
        <strain evidence="2">K</strain>
    </source>
</reference>
<feature type="compositionally biased region" description="Polar residues" evidence="1">
    <location>
        <begin position="439"/>
        <end position="458"/>
    </location>
</feature>
<feature type="compositionally biased region" description="Basic residues" evidence="1">
    <location>
        <begin position="391"/>
        <end position="404"/>
    </location>
</feature>
<feature type="compositionally biased region" description="Basic and acidic residues" evidence="1">
    <location>
        <begin position="141"/>
        <end position="158"/>
    </location>
</feature>
<feature type="region of interest" description="Disordered" evidence="1">
    <location>
        <begin position="667"/>
        <end position="790"/>
    </location>
</feature>
<dbReference type="SUPFAM" id="SSF49562">
    <property type="entry name" value="C2 domain (Calcium/lipid-binding domain, CaLB)"/>
    <property type="match status" value="1"/>
</dbReference>
<feature type="compositionally biased region" description="Polar residues" evidence="1">
    <location>
        <begin position="561"/>
        <end position="579"/>
    </location>
</feature>
<dbReference type="RefSeq" id="XP_068353005.1">
    <property type="nucleotide sequence ID" value="XM_068494126.1"/>
</dbReference>
<evidence type="ECO:0000313" key="3">
    <source>
        <dbReference type="Proteomes" id="UP000179807"/>
    </source>
</evidence>
<feature type="compositionally biased region" description="Low complexity" evidence="1">
    <location>
        <begin position="467"/>
        <end position="496"/>
    </location>
</feature>
<organism evidence="2 3">
    <name type="scientific">Tritrichomonas foetus</name>
    <dbReference type="NCBI Taxonomy" id="1144522"/>
    <lineage>
        <taxon>Eukaryota</taxon>
        <taxon>Metamonada</taxon>
        <taxon>Parabasalia</taxon>
        <taxon>Tritrichomonadida</taxon>
        <taxon>Tritrichomonadidae</taxon>
        <taxon>Tritrichomonas</taxon>
    </lineage>
</organism>
<feature type="region of interest" description="Disordered" evidence="1">
    <location>
        <begin position="223"/>
        <end position="250"/>
    </location>
</feature>
<feature type="compositionally biased region" description="Basic residues" evidence="1">
    <location>
        <begin position="544"/>
        <end position="555"/>
    </location>
</feature>
<feature type="compositionally biased region" description="Polar residues" evidence="1">
    <location>
        <begin position="982"/>
        <end position="998"/>
    </location>
</feature>
<dbReference type="GeneID" id="94828830"/>
<evidence type="ECO:0000256" key="1">
    <source>
        <dbReference type="SAM" id="MobiDB-lite"/>
    </source>
</evidence>
<feature type="compositionally biased region" description="Polar residues" evidence="1">
    <location>
        <begin position="125"/>
        <end position="137"/>
    </location>
</feature>
<accession>A0A1J4JRJ0</accession>